<dbReference type="PANTHER" id="PTHR43501:SF1">
    <property type="entry name" value="CYTOSOL NON-SPECIFIC DIPEPTIDASE"/>
    <property type="match status" value="1"/>
</dbReference>
<dbReference type="Proteomes" id="UP000601171">
    <property type="component" value="Unassembled WGS sequence"/>
</dbReference>
<evidence type="ECO:0000256" key="8">
    <source>
        <dbReference type="ARBA" id="ARBA00023285"/>
    </source>
</evidence>
<keyword evidence="6" id="KW-0862">Zinc</keyword>
<gene>
    <name evidence="19" type="primary">pepD</name>
    <name evidence="19" type="ORF">H8707_11730</name>
</gene>
<dbReference type="GO" id="GO:0005829">
    <property type="term" value="C:cytosol"/>
    <property type="evidence" value="ECO:0007669"/>
    <property type="project" value="TreeGrafter"/>
</dbReference>
<keyword evidence="3" id="KW-0645">Protease</keyword>
<keyword evidence="19" id="KW-0224">Dipeptidase</keyword>
<dbReference type="PRINTS" id="PR00934">
    <property type="entry name" value="XHISDIPTASE"/>
</dbReference>
<dbReference type="FunFam" id="3.40.630.10:FF:000015">
    <property type="entry name" value="Aminoacyl-histidine dipeptidase PepD"/>
    <property type="match status" value="1"/>
</dbReference>
<dbReference type="AlphaFoldDB" id="A0A926IKB1"/>
<evidence type="ECO:0000256" key="2">
    <source>
        <dbReference type="ARBA" id="ARBA00001947"/>
    </source>
</evidence>
<dbReference type="GO" id="GO:0070573">
    <property type="term" value="F:metallodipeptidase activity"/>
    <property type="evidence" value="ECO:0007669"/>
    <property type="project" value="TreeGrafter"/>
</dbReference>
<dbReference type="InterPro" id="IPR001160">
    <property type="entry name" value="Peptidase_M20C"/>
</dbReference>
<dbReference type="FunFam" id="3.40.630.10:FF:000018">
    <property type="entry name" value="Aminoacyl-histidine dipeptidase PepD"/>
    <property type="match status" value="1"/>
</dbReference>
<evidence type="ECO:0000256" key="4">
    <source>
        <dbReference type="ARBA" id="ARBA00022723"/>
    </source>
</evidence>
<evidence type="ECO:0000256" key="7">
    <source>
        <dbReference type="ARBA" id="ARBA00023049"/>
    </source>
</evidence>
<keyword evidence="4" id="KW-0479">Metal-binding</keyword>
<dbReference type="NCBIfam" id="TIGR01893">
    <property type="entry name" value="aa-his-dipept"/>
    <property type="match status" value="1"/>
</dbReference>
<dbReference type="Gene3D" id="3.40.630.10">
    <property type="entry name" value="Zn peptidases"/>
    <property type="match status" value="2"/>
</dbReference>
<dbReference type="GO" id="GO:0046872">
    <property type="term" value="F:metal ion binding"/>
    <property type="evidence" value="ECO:0007669"/>
    <property type="project" value="UniProtKB-KW"/>
</dbReference>
<evidence type="ECO:0000256" key="1">
    <source>
        <dbReference type="ARBA" id="ARBA00001941"/>
    </source>
</evidence>
<proteinExistence type="inferred from homology"/>
<evidence type="ECO:0000313" key="20">
    <source>
        <dbReference type="Proteomes" id="UP000601171"/>
    </source>
</evidence>
<evidence type="ECO:0000256" key="15">
    <source>
        <dbReference type="ARBA" id="ARBA00076004"/>
    </source>
</evidence>
<dbReference type="RefSeq" id="WP_262430337.1">
    <property type="nucleotide sequence ID" value="NZ_JACRTG010000028.1"/>
</dbReference>
<dbReference type="Pfam" id="PF01546">
    <property type="entry name" value="Peptidase_M20"/>
    <property type="match status" value="1"/>
</dbReference>
<name>A0A926IKB1_9FIRM</name>
<evidence type="ECO:0000256" key="12">
    <source>
        <dbReference type="ARBA" id="ARBA00061423"/>
    </source>
</evidence>
<dbReference type="EC" id="3.4.13.18" evidence="10"/>
<evidence type="ECO:0000256" key="3">
    <source>
        <dbReference type="ARBA" id="ARBA00022670"/>
    </source>
</evidence>
<dbReference type="PIRSF" id="PIRSF016599">
    <property type="entry name" value="Xaa-His_dipept"/>
    <property type="match status" value="1"/>
</dbReference>
<keyword evidence="7" id="KW-0482">Metalloprotease</keyword>
<evidence type="ECO:0000256" key="17">
    <source>
        <dbReference type="ARBA" id="ARBA00078074"/>
    </source>
</evidence>
<accession>A0A926IKB1</accession>
<dbReference type="EMBL" id="JACRTG010000028">
    <property type="protein sequence ID" value="MBC8588884.1"/>
    <property type="molecule type" value="Genomic_DNA"/>
</dbReference>
<organism evidence="19 20">
    <name type="scientific">Paratissierella segnis</name>
    <dbReference type="NCBI Taxonomy" id="2763679"/>
    <lineage>
        <taxon>Bacteria</taxon>
        <taxon>Bacillati</taxon>
        <taxon>Bacillota</taxon>
        <taxon>Tissierellia</taxon>
        <taxon>Tissierellales</taxon>
        <taxon>Tissierellaceae</taxon>
        <taxon>Paratissierella</taxon>
    </lineage>
</organism>
<dbReference type="GO" id="GO:0006508">
    <property type="term" value="P:proteolysis"/>
    <property type="evidence" value="ECO:0007669"/>
    <property type="project" value="UniProtKB-KW"/>
</dbReference>
<dbReference type="PANTHER" id="PTHR43501">
    <property type="entry name" value="CYTOSOL NON-SPECIFIC DIPEPTIDASE"/>
    <property type="match status" value="1"/>
</dbReference>
<evidence type="ECO:0000256" key="11">
    <source>
        <dbReference type="ARBA" id="ARBA00044252"/>
    </source>
</evidence>
<dbReference type="SUPFAM" id="SSF53187">
    <property type="entry name" value="Zn-dependent exopeptidases"/>
    <property type="match status" value="1"/>
</dbReference>
<comment type="cofactor">
    <cofactor evidence="1">
        <name>Co(2+)</name>
        <dbReference type="ChEBI" id="CHEBI:48828"/>
    </cofactor>
</comment>
<comment type="similarity">
    <text evidence="12">Belongs to the peptidase M20C family.</text>
</comment>
<protein>
    <recommendedName>
        <fullName evidence="13">Cytosol non-specific dipeptidase</fullName>
        <ecNumber evidence="10">3.4.13.18</ecNumber>
    </recommendedName>
    <alternativeName>
        <fullName evidence="16">Aminoacyl-histidine dipeptidase</fullName>
    </alternativeName>
    <alternativeName>
        <fullName evidence="15">Beta-alanyl-histidine dipeptidase</fullName>
    </alternativeName>
    <alternativeName>
        <fullName evidence="14">Carnosinase</fullName>
    </alternativeName>
    <alternativeName>
        <fullName evidence="11">Peptidase D</fullName>
    </alternativeName>
    <alternativeName>
        <fullName evidence="17">Xaa-His dipeptidase</fullName>
    </alternativeName>
</protein>
<evidence type="ECO:0000313" key="19">
    <source>
        <dbReference type="EMBL" id="MBC8588884.1"/>
    </source>
</evidence>
<comment type="cofactor">
    <cofactor evidence="2">
        <name>Zn(2+)</name>
        <dbReference type="ChEBI" id="CHEBI:29105"/>
    </cofactor>
</comment>
<sequence>MSSVLKEFDAITKIPRPSFHEEKIRDYLYNWAKERNIYVESDEYKNIFMIKPASLGYESYKPIALQAHTDMVAEKALGVEHDFLNDPIEYFIDGDIVSTRGRTTLGADNGLGMAIILALFDDNTLKHPKLEGIFTSAEEEDFSGAANFDINLIQSKYLINLDCCNDNQIVCASAGGITFDGYKQLCYAELEGEFIDCKISISGFQGGHSGEDIHKGRGNTNILLFRLLHLLSDLDFYLLDISGGSFRLAIPRESSATIRISKKDSNSLEKLVEEFREILILEFPNSTDSIKIEIKETKSNKNPIKCKTFNDIKNYILTSPVDIQIMSNSFENLVDCSCNLGEIFIRDDKMVIISDIRASYDSQRDFIVEKLKIIAKTYGLDYKTYGEYYNWQYKKESKLRSLVESVYTKNNREQVEIVAVHAGLESGFFDHKKDGMDIVSLGPNSWNFHSPMEAFSISSLKYFYKNLIEILEFAKF</sequence>
<dbReference type="InterPro" id="IPR011650">
    <property type="entry name" value="Peptidase_M20_dimer"/>
</dbReference>
<dbReference type="Pfam" id="PF07687">
    <property type="entry name" value="M20_dimer"/>
    <property type="match status" value="1"/>
</dbReference>
<dbReference type="InterPro" id="IPR002933">
    <property type="entry name" value="Peptidase_M20"/>
</dbReference>
<evidence type="ECO:0000259" key="18">
    <source>
        <dbReference type="Pfam" id="PF07687"/>
    </source>
</evidence>
<evidence type="ECO:0000256" key="9">
    <source>
        <dbReference type="ARBA" id="ARBA00036421"/>
    </source>
</evidence>
<keyword evidence="8" id="KW-0170">Cobalt</keyword>
<comment type="caution">
    <text evidence="19">The sequence shown here is derived from an EMBL/GenBank/DDBJ whole genome shotgun (WGS) entry which is preliminary data.</text>
</comment>
<evidence type="ECO:0000256" key="6">
    <source>
        <dbReference type="ARBA" id="ARBA00022833"/>
    </source>
</evidence>
<feature type="domain" description="Peptidase M20 dimerisation" evidence="18">
    <location>
        <begin position="201"/>
        <end position="280"/>
    </location>
</feature>
<evidence type="ECO:0000256" key="5">
    <source>
        <dbReference type="ARBA" id="ARBA00022801"/>
    </source>
</evidence>
<evidence type="ECO:0000256" key="16">
    <source>
        <dbReference type="ARBA" id="ARBA00077688"/>
    </source>
</evidence>
<keyword evidence="5 19" id="KW-0378">Hydrolase</keyword>
<evidence type="ECO:0000256" key="10">
    <source>
        <dbReference type="ARBA" id="ARBA00038976"/>
    </source>
</evidence>
<comment type="catalytic activity">
    <reaction evidence="9">
        <text>Hydrolysis of dipeptides, preferentially hydrophobic dipeptides including prolyl amino acids.</text>
        <dbReference type="EC" id="3.4.13.18"/>
    </reaction>
</comment>
<evidence type="ECO:0000256" key="13">
    <source>
        <dbReference type="ARBA" id="ARBA00071271"/>
    </source>
</evidence>
<keyword evidence="20" id="KW-1185">Reference proteome</keyword>
<evidence type="ECO:0000256" key="14">
    <source>
        <dbReference type="ARBA" id="ARBA00075285"/>
    </source>
</evidence>
<reference evidence="19" key="1">
    <citation type="submission" date="2020-08" db="EMBL/GenBank/DDBJ databases">
        <title>Genome public.</title>
        <authorList>
            <person name="Liu C."/>
            <person name="Sun Q."/>
        </authorList>
    </citation>
    <scope>NUCLEOTIDE SEQUENCE</scope>
    <source>
        <strain evidence="19">BX21</strain>
    </source>
</reference>